<evidence type="ECO:0000256" key="2">
    <source>
        <dbReference type="ARBA" id="ARBA00022692"/>
    </source>
</evidence>
<protein>
    <recommendedName>
        <fullName evidence="6">Yip1 domain-containing protein</fullName>
    </recommendedName>
</protein>
<evidence type="ECO:0000256" key="4">
    <source>
        <dbReference type="ARBA" id="ARBA00023136"/>
    </source>
</evidence>
<dbReference type="PANTHER" id="PTHR10806">
    <property type="entry name" value="SIGNAL PEPTIDASE COMPLEX CATALYTIC SUBUNIT SEC11"/>
    <property type="match status" value="1"/>
</dbReference>
<feature type="transmembrane region" description="Helical" evidence="5">
    <location>
        <begin position="100"/>
        <end position="124"/>
    </location>
</feature>
<feature type="transmembrane region" description="Helical" evidence="5">
    <location>
        <begin position="144"/>
        <end position="162"/>
    </location>
</feature>
<evidence type="ECO:0000256" key="5">
    <source>
        <dbReference type="SAM" id="Phobius"/>
    </source>
</evidence>
<dbReference type="GO" id="GO:0006465">
    <property type="term" value="P:signal peptide processing"/>
    <property type="evidence" value="ECO:0007669"/>
    <property type="project" value="InterPro"/>
</dbReference>
<keyword evidence="3 5" id="KW-1133">Transmembrane helix</keyword>
<feature type="transmembrane region" description="Helical" evidence="5">
    <location>
        <begin position="36"/>
        <end position="56"/>
    </location>
</feature>
<dbReference type="GO" id="GO:0016020">
    <property type="term" value="C:membrane"/>
    <property type="evidence" value="ECO:0007669"/>
    <property type="project" value="UniProtKB-SubCell"/>
</dbReference>
<comment type="subcellular location">
    <subcellularLocation>
        <location evidence="1">Membrane</location>
        <topology evidence="1">Multi-pass membrane protein</topology>
    </subcellularLocation>
</comment>
<dbReference type="Pfam" id="PF04893">
    <property type="entry name" value="Yip1"/>
    <property type="match status" value="1"/>
</dbReference>
<evidence type="ECO:0000259" key="6">
    <source>
        <dbReference type="Pfam" id="PF04893"/>
    </source>
</evidence>
<keyword evidence="2 5" id="KW-0812">Transmembrane</keyword>
<keyword evidence="4 5" id="KW-0472">Membrane</keyword>
<feature type="domain" description="Yip1" evidence="6">
    <location>
        <begin position="12"/>
        <end position="154"/>
    </location>
</feature>
<dbReference type="InterPro" id="IPR036286">
    <property type="entry name" value="LexA/Signal_pep-like_sf"/>
</dbReference>
<organism evidence="7">
    <name type="scientific">Candidatus Methanophagaceae archaeon ANME-1 ERB6</name>
    <dbReference type="NCBI Taxonomy" id="2759912"/>
    <lineage>
        <taxon>Archaea</taxon>
        <taxon>Methanobacteriati</taxon>
        <taxon>Methanobacteriota</taxon>
        <taxon>Stenosarchaea group</taxon>
        <taxon>Methanomicrobia</taxon>
        <taxon>Candidatus Methanophagales</taxon>
        <taxon>Candidatus Methanophagaceae</taxon>
    </lineage>
</organism>
<feature type="transmembrane region" description="Helical" evidence="5">
    <location>
        <begin position="62"/>
        <end position="88"/>
    </location>
</feature>
<evidence type="ECO:0000256" key="1">
    <source>
        <dbReference type="ARBA" id="ARBA00004141"/>
    </source>
</evidence>
<dbReference type="SUPFAM" id="SSF51306">
    <property type="entry name" value="LexA/Signal peptidase"/>
    <property type="match status" value="1"/>
</dbReference>
<dbReference type="CDD" id="cd06530">
    <property type="entry name" value="S26_SPase_I"/>
    <property type="match status" value="1"/>
</dbReference>
<proteinExistence type="predicted"/>
<dbReference type="InterPro" id="IPR006977">
    <property type="entry name" value="Yip1_dom"/>
</dbReference>
<name>A0A7G9YU01_9EURY</name>
<dbReference type="InterPro" id="IPR019533">
    <property type="entry name" value="Peptidase_S26"/>
</dbReference>
<evidence type="ECO:0000256" key="3">
    <source>
        <dbReference type="ARBA" id="ARBA00022989"/>
    </source>
</evidence>
<dbReference type="PANTHER" id="PTHR10806:SF6">
    <property type="entry name" value="SIGNAL PEPTIDASE COMPLEX CATALYTIC SUBUNIT SEC11"/>
    <property type="match status" value="1"/>
</dbReference>
<dbReference type="AlphaFoldDB" id="A0A7G9YU01"/>
<evidence type="ECO:0000313" key="7">
    <source>
        <dbReference type="EMBL" id="QNO51485.1"/>
    </source>
</evidence>
<accession>A0A7G9YU01</accession>
<gene>
    <name evidence="7" type="ORF">OGFGKJAA_00051</name>
</gene>
<sequence length="303" mass="33152">MKQMSNIVDRIKGFLFSPSKTFDASKEDTLGTAFEFFIALLTICAVLSGVVGWLVFHHGVTMFVLVLILGIIGIFIGGLWTHIWVYLVGGRKGIKQTLKALMYGATPGCVLGWIPIVGVFAVVWTLILEIVGIGQLHELSTRRAVLAVIFAISIPLTVPYAATGTWRVGFAMESGSMEPNMHAGDLIFVQAPARTEIITYEEGEALGYKSFDEYGDVIVYRPGGRPSATPILHRAMYWVEKGEEMPDGKPAPHAGYITKGDNNAGYDQPMLGVEPVRPEWVVAVAKARIPYLGYPSIMLKKGF</sequence>
<dbReference type="EMBL" id="MT631470">
    <property type="protein sequence ID" value="QNO51485.1"/>
    <property type="molecule type" value="Genomic_DNA"/>
</dbReference>
<dbReference type="InterPro" id="IPR001733">
    <property type="entry name" value="Peptidase_S26B"/>
</dbReference>
<dbReference type="GO" id="GO:0004252">
    <property type="term" value="F:serine-type endopeptidase activity"/>
    <property type="evidence" value="ECO:0007669"/>
    <property type="project" value="InterPro"/>
</dbReference>
<reference evidence="7" key="1">
    <citation type="submission" date="2020-06" db="EMBL/GenBank/DDBJ databases">
        <title>Unique genomic features of the anaerobic methanotrophic archaea.</title>
        <authorList>
            <person name="Chadwick G.L."/>
            <person name="Skennerton C.T."/>
            <person name="Laso-Perez R."/>
            <person name="Leu A.O."/>
            <person name="Speth D.R."/>
            <person name="Yu H."/>
            <person name="Morgan-Lang C."/>
            <person name="Hatzenpichler R."/>
            <person name="Goudeau D."/>
            <person name="Malmstrom R."/>
            <person name="Brazelton W.J."/>
            <person name="Woyke T."/>
            <person name="Hallam S.J."/>
            <person name="Tyson G.W."/>
            <person name="Wegener G."/>
            <person name="Boetius A."/>
            <person name="Orphan V."/>
        </authorList>
    </citation>
    <scope>NUCLEOTIDE SEQUENCE</scope>
</reference>